<evidence type="ECO:0000313" key="1">
    <source>
        <dbReference type="EMBL" id="QAA22463.1"/>
    </source>
</evidence>
<dbReference type="Proteomes" id="UP000285882">
    <property type="component" value="Chromosome"/>
</dbReference>
<protein>
    <submittedName>
        <fullName evidence="1">Uncharacterized protein</fullName>
    </submittedName>
</protein>
<proteinExistence type="predicted"/>
<organism evidence="1 2">
    <name type="scientific">Sporolactobacillus terrae</name>
    <dbReference type="NCBI Taxonomy" id="269673"/>
    <lineage>
        <taxon>Bacteria</taxon>
        <taxon>Bacillati</taxon>
        <taxon>Bacillota</taxon>
        <taxon>Bacilli</taxon>
        <taxon>Bacillales</taxon>
        <taxon>Sporolactobacillaceae</taxon>
        <taxon>Sporolactobacillus</taxon>
    </lineage>
</organism>
<dbReference type="EMBL" id="CP025688">
    <property type="protein sequence ID" value="QAA22463.1"/>
    <property type="molecule type" value="Genomic_DNA"/>
</dbReference>
<reference evidence="1 2" key="1">
    <citation type="submission" date="2018-01" db="EMBL/GenBank/DDBJ databases">
        <title>Complete genome sequencing of Sporolactobacillus terrae DLG3.</title>
        <authorList>
            <person name="Nam Y.-D."/>
            <person name="Kang J."/>
            <person name="Chung W.-H."/>
        </authorList>
    </citation>
    <scope>NUCLEOTIDE SEQUENCE [LARGE SCALE GENOMIC DNA]</scope>
    <source>
        <strain evidence="1 2">DLG3</strain>
    </source>
</reference>
<gene>
    <name evidence="1" type="ORF">C0674_07405</name>
</gene>
<name>A0ABX5Q753_9BACL</name>
<evidence type="ECO:0000313" key="2">
    <source>
        <dbReference type="Proteomes" id="UP000285882"/>
    </source>
</evidence>
<keyword evidence="2" id="KW-1185">Reference proteome</keyword>
<sequence length="373" mass="44349">MDAIRKPIKDAIEFAEIIDPDFDFSAMKQQIGKYGILKNSYYPEKLKSELERFYSNVYYTGRGKKKVIVCENKRDKPLMRVDHRKGRSGRTLELTTNTMLKRLLSYLMLDNSGTPHSYTEWIKLIGLYPDNRLINDAIKSHHYDSNERYLSDININGKNINWQIRRDIVQQEEIRAKKAMCRAINYLHDRKLIKINETQYGALRYDNNDRHYFDRLDDELSRNVHETQISLLDKEKITLRDVMFPPHDKDIREKVNCYQQAMNAFLKSHHIIFFYSLVGIQRNTKKKIIQELSKDSFSLEEIHELMSDKALKLAEKRQKKFREQIKKTKGFGTLVFTNELDRSKYEGSYIQDAELLFDYYIKDNSNLKVEEVK</sequence>
<dbReference type="RefSeq" id="WP_128166657.1">
    <property type="nucleotide sequence ID" value="NZ_CP025688.1"/>
</dbReference>
<accession>A0ABX5Q753</accession>